<organism evidence="1 2">
    <name type="scientific">Thermoproteota archaeon</name>
    <dbReference type="NCBI Taxonomy" id="2056631"/>
    <lineage>
        <taxon>Archaea</taxon>
        <taxon>Thermoproteota</taxon>
    </lineage>
</organism>
<accession>A0A497F2N4</accession>
<gene>
    <name evidence="1" type="ORF">DRJ26_02645</name>
</gene>
<evidence type="ECO:0008006" key="3">
    <source>
        <dbReference type="Google" id="ProtNLM"/>
    </source>
</evidence>
<evidence type="ECO:0000313" key="1">
    <source>
        <dbReference type="EMBL" id="RLE53914.1"/>
    </source>
</evidence>
<proteinExistence type="predicted"/>
<dbReference type="InterPro" id="IPR036390">
    <property type="entry name" value="WH_DNA-bd_sf"/>
</dbReference>
<dbReference type="SUPFAM" id="SSF46785">
    <property type="entry name" value="Winged helix' DNA-binding domain"/>
    <property type="match status" value="1"/>
</dbReference>
<protein>
    <recommendedName>
        <fullName evidence="3">ArsR family transcriptional regulator</fullName>
    </recommendedName>
</protein>
<dbReference type="Proteomes" id="UP000269499">
    <property type="component" value="Unassembled WGS sequence"/>
</dbReference>
<dbReference type="AlphaFoldDB" id="A0A497F2N4"/>
<evidence type="ECO:0000313" key="2">
    <source>
        <dbReference type="Proteomes" id="UP000269499"/>
    </source>
</evidence>
<comment type="caution">
    <text evidence="1">The sequence shown here is derived from an EMBL/GenBank/DDBJ whole genome shotgun (WGS) entry which is preliminary data.</text>
</comment>
<dbReference type="EMBL" id="QMRA01000044">
    <property type="protein sequence ID" value="RLE53914.1"/>
    <property type="molecule type" value="Genomic_DNA"/>
</dbReference>
<name>A0A497F2N4_9CREN</name>
<reference evidence="1 2" key="1">
    <citation type="submission" date="2018-06" db="EMBL/GenBank/DDBJ databases">
        <title>Extensive metabolic versatility and redundancy in microbially diverse, dynamic hydrothermal sediments.</title>
        <authorList>
            <person name="Dombrowski N."/>
            <person name="Teske A."/>
            <person name="Baker B.J."/>
        </authorList>
    </citation>
    <scope>NUCLEOTIDE SEQUENCE [LARGE SCALE GENOMIC DNA]</scope>
    <source>
        <strain evidence="1">B20_G2</strain>
    </source>
</reference>
<sequence length="95" mass="11092">MRRELREEVEKAVCSISTFRVLAEMASKPSKAFTKYALKKATMLNERDVANALRKLVEVNWVEELDLGRVKLYRLNVGNERVKVFVEFLRNIGYI</sequence>